<dbReference type="InterPro" id="IPR009956">
    <property type="entry name" value="Post-segregation_anti-tox_CcdA"/>
</dbReference>
<dbReference type="Pfam" id="PF07362">
    <property type="entry name" value="CcdA"/>
    <property type="match status" value="1"/>
</dbReference>
<dbReference type="EMBL" id="UOFG01000037">
    <property type="protein sequence ID" value="VAW58432.1"/>
    <property type="molecule type" value="Genomic_DNA"/>
</dbReference>
<evidence type="ECO:0008006" key="3">
    <source>
        <dbReference type="Google" id="ProtNLM"/>
    </source>
</evidence>
<gene>
    <name evidence="2" type="ORF">MNBD_GAMMA11-157</name>
</gene>
<proteinExistence type="predicted"/>
<evidence type="ECO:0000313" key="2">
    <source>
        <dbReference type="EMBL" id="VAW58432.1"/>
    </source>
</evidence>
<accession>A0A3B0X4N8</accession>
<reference evidence="2" key="1">
    <citation type="submission" date="2018-06" db="EMBL/GenBank/DDBJ databases">
        <authorList>
            <person name="Zhirakovskaya E."/>
        </authorList>
    </citation>
    <scope>NUCLEOTIDE SEQUENCE</scope>
</reference>
<keyword evidence="1" id="KW-1277">Toxin-antitoxin system</keyword>
<protein>
    <recommendedName>
        <fullName evidence="3">Acetoacetyl-CoA synthase</fullName>
    </recommendedName>
</protein>
<organism evidence="2">
    <name type="scientific">hydrothermal vent metagenome</name>
    <dbReference type="NCBI Taxonomy" id="652676"/>
    <lineage>
        <taxon>unclassified sequences</taxon>
        <taxon>metagenomes</taxon>
        <taxon>ecological metagenomes</taxon>
    </lineage>
</organism>
<name>A0A3B0X4N8_9ZZZZ</name>
<dbReference type="AlphaFoldDB" id="A0A3B0X4N8"/>
<evidence type="ECO:0000256" key="1">
    <source>
        <dbReference type="ARBA" id="ARBA00022649"/>
    </source>
</evidence>
<sequence>MKAFDTQAPKKPTNLSINSDLLSKAREMNINLSATLENELARQLKIKQREQWLQENTEAIQAYNDFVENEGVFSDGIRSF</sequence>